<keyword evidence="3" id="KW-0677">Repeat</keyword>
<feature type="compositionally biased region" description="Polar residues" evidence="10">
    <location>
        <begin position="297"/>
        <end position="309"/>
    </location>
</feature>
<evidence type="ECO:0000256" key="8">
    <source>
        <dbReference type="ARBA" id="ARBA00023242"/>
    </source>
</evidence>
<evidence type="ECO:0000256" key="2">
    <source>
        <dbReference type="ARBA" id="ARBA00022723"/>
    </source>
</evidence>
<comment type="similarity">
    <text evidence="9">Belongs to the WRKY group I family.</text>
</comment>
<feature type="compositionally biased region" description="Basic and acidic residues" evidence="10">
    <location>
        <begin position="173"/>
        <end position="194"/>
    </location>
</feature>
<dbReference type="EnsemblPlants" id="Kaladp0033s0321.1.v1.1">
    <property type="protein sequence ID" value="Kaladp0033s0321.1.v1.1"/>
    <property type="gene ID" value="Kaladp0033s0321.v1.1"/>
</dbReference>
<dbReference type="FunFam" id="2.20.25.80:FF:000003">
    <property type="entry name" value="WRKY transcription factor 57"/>
    <property type="match status" value="1"/>
</dbReference>
<keyword evidence="7" id="KW-0804">Transcription</keyword>
<dbReference type="GO" id="GO:0003700">
    <property type="term" value="F:DNA-binding transcription factor activity"/>
    <property type="evidence" value="ECO:0007669"/>
    <property type="project" value="InterPro"/>
</dbReference>
<dbReference type="GO" id="GO:0046872">
    <property type="term" value="F:metal ion binding"/>
    <property type="evidence" value="ECO:0007669"/>
    <property type="project" value="UniProtKB-KW"/>
</dbReference>
<evidence type="ECO:0000256" key="9">
    <source>
        <dbReference type="ARBA" id="ARBA00061157"/>
    </source>
</evidence>
<dbReference type="Gramene" id="Kaladp0033s0321.2.v1.1">
    <property type="protein sequence ID" value="Kaladp0033s0321.2.v1.1"/>
    <property type="gene ID" value="Kaladp0033s0321.v1.1"/>
</dbReference>
<dbReference type="Proteomes" id="UP000594263">
    <property type="component" value="Unplaced"/>
</dbReference>
<protein>
    <recommendedName>
        <fullName evidence="11">WRKY domain-containing protein</fullName>
    </recommendedName>
</protein>
<feature type="region of interest" description="Disordered" evidence="10">
    <location>
        <begin position="1"/>
        <end position="26"/>
    </location>
</feature>
<evidence type="ECO:0000256" key="7">
    <source>
        <dbReference type="ARBA" id="ARBA00023163"/>
    </source>
</evidence>
<dbReference type="FunFam" id="2.20.25.80:FF:000006">
    <property type="entry name" value="WRKY transcription factor"/>
    <property type="match status" value="1"/>
</dbReference>
<dbReference type="InterPro" id="IPR036576">
    <property type="entry name" value="WRKY_dom_sf"/>
</dbReference>
<feature type="compositionally biased region" description="Basic and acidic residues" evidence="10">
    <location>
        <begin position="406"/>
        <end position="433"/>
    </location>
</feature>
<keyword evidence="6" id="KW-0238">DNA-binding</keyword>
<sequence length="447" mass="49225">MVATEESMRDELVSKLEKPNSPESGILVLRSDQEGGVPLVTPEKGPADGYSWRKYGQKHVKGNKFVRSYYRCTHPDCQVKKQVERSHNGQITDTLVFGDHDHPRTQLRLPVTVNSTMIAKEGVFDMPCPVLSEEKTPVAVHQAPKPTDHKETPMPPTVAEPDSQEHVVAQSTKTKDKLGKDCTPDLKRQKKEPLHPEAAITDKPTMDPRLVLQTVSEVDMVNDGYRWRKYGQKFVKGNPNPRSYYRCSTAGCPVKKHVERASHDAKVVITTYEGQHDHDMPPARMMSNSTSGNSTNQFLSLEYNSGVRSNESHDKCKPKDQLNRDPKIESEEAEKVGNQLGSLSSSGPESKMSDQVSGKSADNLEAVESCGVTDVAVSTNPAEGLSTDGQEITKARASPGLAADGLKAEEDSELRNDEAIKQETSEGVRRNLDHGSPTAATLRDPHL</sequence>
<dbReference type="Pfam" id="PF03106">
    <property type="entry name" value="WRKY"/>
    <property type="match status" value="2"/>
</dbReference>
<dbReference type="GO" id="GO:0005634">
    <property type="term" value="C:nucleus"/>
    <property type="evidence" value="ECO:0007669"/>
    <property type="project" value="UniProtKB-SubCell"/>
</dbReference>
<dbReference type="PANTHER" id="PTHR31221">
    <property type="entry name" value="WRKY TRANSCRIPTION FACTOR PROTEIN 1-RELATED"/>
    <property type="match status" value="1"/>
</dbReference>
<name>A0A7N0TEE0_KALFE</name>
<dbReference type="AlphaFoldDB" id="A0A7N0TEE0"/>
<dbReference type="PANTHER" id="PTHR31221:SF125">
    <property type="entry name" value="WRKY TRANSCRIPTION FACTOR 1"/>
    <property type="match status" value="1"/>
</dbReference>
<feature type="compositionally biased region" description="Low complexity" evidence="10">
    <location>
        <begin position="287"/>
        <end position="296"/>
    </location>
</feature>
<evidence type="ECO:0000256" key="1">
    <source>
        <dbReference type="ARBA" id="ARBA00004123"/>
    </source>
</evidence>
<reference evidence="12" key="1">
    <citation type="submission" date="2021-01" db="UniProtKB">
        <authorList>
            <consortium name="EnsemblPlants"/>
        </authorList>
    </citation>
    <scope>IDENTIFICATION</scope>
</reference>
<dbReference type="InterPro" id="IPR044810">
    <property type="entry name" value="WRKY_plant"/>
</dbReference>
<evidence type="ECO:0000256" key="5">
    <source>
        <dbReference type="ARBA" id="ARBA00023015"/>
    </source>
</evidence>
<evidence type="ECO:0000256" key="4">
    <source>
        <dbReference type="ARBA" id="ARBA00022833"/>
    </source>
</evidence>
<dbReference type="GO" id="GO:0043565">
    <property type="term" value="F:sequence-specific DNA binding"/>
    <property type="evidence" value="ECO:0007669"/>
    <property type="project" value="InterPro"/>
</dbReference>
<proteinExistence type="inferred from homology"/>
<dbReference type="Gramene" id="Kaladp0033s0321.1.v1.1">
    <property type="protein sequence ID" value="Kaladp0033s0321.1.v1.1"/>
    <property type="gene ID" value="Kaladp0033s0321.v1.1"/>
</dbReference>
<keyword evidence="4" id="KW-0862">Zinc</keyword>
<organism evidence="12 13">
    <name type="scientific">Kalanchoe fedtschenkoi</name>
    <name type="common">Lavender scallops</name>
    <name type="synonym">South American air plant</name>
    <dbReference type="NCBI Taxonomy" id="63787"/>
    <lineage>
        <taxon>Eukaryota</taxon>
        <taxon>Viridiplantae</taxon>
        <taxon>Streptophyta</taxon>
        <taxon>Embryophyta</taxon>
        <taxon>Tracheophyta</taxon>
        <taxon>Spermatophyta</taxon>
        <taxon>Magnoliopsida</taxon>
        <taxon>eudicotyledons</taxon>
        <taxon>Gunneridae</taxon>
        <taxon>Pentapetalae</taxon>
        <taxon>Saxifragales</taxon>
        <taxon>Crassulaceae</taxon>
        <taxon>Kalanchoe</taxon>
    </lineage>
</organism>
<feature type="compositionally biased region" description="Basic and acidic residues" evidence="10">
    <location>
        <begin position="310"/>
        <end position="335"/>
    </location>
</feature>
<evidence type="ECO:0000313" key="13">
    <source>
        <dbReference type="Proteomes" id="UP000594263"/>
    </source>
</evidence>
<accession>A0A7N0TEE0</accession>
<evidence type="ECO:0000256" key="3">
    <source>
        <dbReference type="ARBA" id="ARBA00022737"/>
    </source>
</evidence>
<feature type="domain" description="WRKY" evidence="11">
    <location>
        <begin position="216"/>
        <end position="281"/>
    </location>
</feature>
<dbReference type="Gene3D" id="2.20.25.80">
    <property type="entry name" value="WRKY domain"/>
    <property type="match status" value="2"/>
</dbReference>
<evidence type="ECO:0000256" key="10">
    <source>
        <dbReference type="SAM" id="MobiDB-lite"/>
    </source>
</evidence>
<feature type="region of interest" description="Disordered" evidence="10">
    <location>
        <begin position="275"/>
        <end position="361"/>
    </location>
</feature>
<keyword evidence="5" id="KW-0805">Transcription regulation</keyword>
<feature type="region of interest" description="Disordered" evidence="10">
    <location>
        <begin position="378"/>
        <end position="447"/>
    </location>
</feature>
<comment type="subcellular location">
    <subcellularLocation>
        <location evidence="1">Nucleus</location>
    </subcellularLocation>
</comment>
<evidence type="ECO:0000259" key="11">
    <source>
        <dbReference type="PROSITE" id="PS50811"/>
    </source>
</evidence>
<dbReference type="SMART" id="SM00774">
    <property type="entry name" value="WRKY"/>
    <property type="match status" value="2"/>
</dbReference>
<keyword evidence="13" id="KW-1185">Reference proteome</keyword>
<feature type="region of interest" description="Disordered" evidence="10">
    <location>
        <begin position="143"/>
        <end position="194"/>
    </location>
</feature>
<keyword evidence="8" id="KW-0539">Nucleus</keyword>
<dbReference type="PROSITE" id="PS50811">
    <property type="entry name" value="WRKY"/>
    <property type="match status" value="2"/>
</dbReference>
<evidence type="ECO:0000313" key="12">
    <source>
        <dbReference type="EnsemblPlants" id="Kaladp0033s0321.1.v1.1"/>
    </source>
</evidence>
<dbReference type="InterPro" id="IPR003657">
    <property type="entry name" value="WRKY_dom"/>
</dbReference>
<feature type="compositionally biased region" description="Basic and acidic residues" evidence="10">
    <location>
        <begin position="1"/>
        <end position="20"/>
    </location>
</feature>
<feature type="compositionally biased region" description="Polar residues" evidence="10">
    <location>
        <begin position="339"/>
        <end position="360"/>
    </location>
</feature>
<keyword evidence="2" id="KW-0479">Metal-binding</keyword>
<feature type="domain" description="WRKY" evidence="11">
    <location>
        <begin position="48"/>
        <end position="105"/>
    </location>
</feature>
<evidence type="ECO:0000256" key="6">
    <source>
        <dbReference type="ARBA" id="ARBA00023125"/>
    </source>
</evidence>
<dbReference type="EnsemblPlants" id="Kaladp0033s0321.2.v1.1">
    <property type="protein sequence ID" value="Kaladp0033s0321.2.v1.1"/>
    <property type="gene ID" value="Kaladp0033s0321.v1.1"/>
</dbReference>
<dbReference type="SUPFAM" id="SSF118290">
    <property type="entry name" value="WRKY DNA-binding domain"/>
    <property type="match status" value="2"/>
</dbReference>